<reference evidence="2" key="2">
    <citation type="submission" date="2023-02" db="EMBL/GenBank/DDBJ databases">
        <authorList>
            <person name="Swenson N.G."/>
            <person name="Wegrzyn J.L."/>
            <person name="Mcevoy S.L."/>
        </authorList>
    </citation>
    <scope>NUCLEOTIDE SEQUENCE</scope>
    <source>
        <strain evidence="2">91603</strain>
        <tissue evidence="2">Leaf</tissue>
    </source>
</reference>
<evidence type="ECO:0000313" key="3">
    <source>
        <dbReference type="Proteomes" id="UP001064489"/>
    </source>
</evidence>
<dbReference type="EMBL" id="JAJSOW010000105">
    <property type="protein sequence ID" value="KAI9165378.1"/>
    <property type="molecule type" value="Genomic_DNA"/>
</dbReference>
<evidence type="ECO:0000313" key="2">
    <source>
        <dbReference type="EMBL" id="KAI9165378.1"/>
    </source>
</evidence>
<dbReference type="InterPro" id="IPR025753">
    <property type="entry name" value="AAA_N_dom"/>
</dbReference>
<reference evidence="2" key="1">
    <citation type="journal article" date="2022" name="Plant J.">
        <title>Strategies of tolerance reflected in two North American maple genomes.</title>
        <authorList>
            <person name="McEvoy S.L."/>
            <person name="Sezen U.U."/>
            <person name="Trouern-Trend A."/>
            <person name="McMahon S.M."/>
            <person name="Schaberg P.G."/>
            <person name="Yang J."/>
            <person name="Wegrzyn J.L."/>
            <person name="Swenson N.G."/>
        </authorList>
    </citation>
    <scope>NUCLEOTIDE SEQUENCE</scope>
    <source>
        <strain evidence="2">91603</strain>
    </source>
</reference>
<organism evidence="2 3">
    <name type="scientific">Acer negundo</name>
    <name type="common">Box elder</name>
    <dbReference type="NCBI Taxonomy" id="4023"/>
    <lineage>
        <taxon>Eukaryota</taxon>
        <taxon>Viridiplantae</taxon>
        <taxon>Streptophyta</taxon>
        <taxon>Embryophyta</taxon>
        <taxon>Tracheophyta</taxon>
        <taxon>Spermatophyta</taxon>
        <taxon>Magnoliopsida</taxon>
        <taxon>eudicotyledons</taxon>
        <taxon>Gunneridae</taxon>
        <taxon>Pentapetalae</taxon>
        <taxon>rosids</taxon>
        <taxon>malvids</taxon>
        <taxon>Sapindales</taxon>
        <taxon>Sapindaceae</taxon>
        <taxon>Hippocastanoideae</taxon>
        <taxon>Acereae</taxon>
        <taxon>Acer</taxon>
    </lineage>
</organism>
<feature type="domain" description="AAA-type ATPase N-terminal" evidence="1">
    <location>
        <begin position="6"/>
        <end position="80"/>
    </location>
</feature>
<evidence type="ECO:0000259" key="1">
    <source>
        <dbReference type="Pfam" id="PF14363"/>
    </source>
</evidence>
<protein>
    <recommendedName>
        <fullName evidence="1">AAA-type ATPase N-terminal domain-containing protein</fullName>
    </recommendedName>
</protein>
<comment type="caution">
    <text evidence="2">The sequence shown here is derived from an EMBL/GenBank/DDBJ whole genome shotgun (WGS) entry which is preliminary data.</text>
</comment>
<name>A0AAD5NLP0_ACENE</name>
<sequence length="95" mass="11342">MFQRYFPLHLQAYMDKYLKRLVKAFDPYIHIKFYKYSNDRFRSSKAYIAIESYLSSKSTDHPNLFITVDSVTSDSSASMSSEFRLTSFIEKHYLQ</sequence>
<keyword evidence="3" id="KW-1185">Reference proteome</keyword>
<dbReference type="Pfam" id="PF14363">
    <property type="entry name" value="AAA_assoc"/>
    <property type="match status" value="1"/>
</dbReference>
<proteinExistence type="predicted"/>
<accession>A0AAD5NLP0</accession>
<gene>
    <name evidence="2" type="ORF">LWI28_012978</name>
</gene>
<dbReference type="Proteomes" id="UP001064489">
    <property type="component" value="Chromosome 10"/>
</dbReference>
<dbReference type="AlphaFoldDB" id="A0AAD5NLP0"/>